<dbReference type="EMBL" id="QYYD01000005">
    <property type="protein sequence ID" value="RJF76204.1"/>
    <property type="molecule type" value="Genomic_DNA"/>
</dbReference>
<dbReference type="AlphaFoldDB" id="A0A418VJ78"/>
<feature type="domain" description="N,N-dimethylformamidase alpha subunit" evidence="8">
    <location>
        <begin position="444"/>
        <end position="547"/>
    </location>
</feature>
<evidence type="ECO:0000256" key="2">
    <source>
        <dbReference type="ARBA" id="ARBA00022475"/>
    </source>
</evidence>
<dbReference type="InterPro" id="IPR001851">
    <property type="entry name" value="ABC_transp_permease"/>
</dbReference>
<feature type="transmembrane region" description="Helical" evidence="7">
    <location>
        <begin position="180"/>
        <end position="200"/>
    </location>
</feature>
<organism evidence="9 10">
    <name type="scientific">Rhodopseudomonas palustris</name>
    <dbReference type="NCBI Taxonomy" id="1076"/>
    <lineage>
        <taxon>Bacteria</taxon>
        <taxon>Pseudomonadati</taxon>
        <taxon>Pseudomonadota</taxon>
        <taxon>Alphaproteobacteria</taxon>
        <taxon>Hyphomicrobiales</taxon>
        <taxon>Nitrobacteraceae</taxon>
        <taxon>Rhodopseudomonas</taxon>
    </lineage>
</organism>
<comment type="subcellular location">
    <subcellularLocation>
        <location evidence="1">Cell membrane</location>
        <topology evidence="1">Multi-pass membrane protein</topology>
    </subcellularLocation>
</comment>
<reference evidence="9 10" key="1">
    <citation type="submission" date="2018-09" db="EMBL/GenBank/DDBJ databases">
        <title>Draft genome sequence of Rhodopseudomonas palustris 2.1.18.</title>
        <authorList>
            <person name="Robertson S.L."/>
            <person name="Meyer T.E."/>
            <person name="Kyndt J.A."/>
        </authorList>
    </citation>
    <scope>NUCLEOTIDE SEQUENCE [LARGE SCALE GENOMIC DNA]</scope>
    <source>
        <strain evidence="9 10">2.1.18</strain>
    </source>
</reference>
<evidence type="ECO:0000259" key="8">
    <source>
        <dbReference type="Pfam" id="PF26354"/>
    </source>
</evidence>
<keyword evidence="2" id="KW-1003">Cell membrane</keyword>
<dbReference type="Pfam" id="PF26354">
    <property type="entry name" value="DMF_alpha"/>
    <property type="match status" value="1"/>
</dbReference>
<feature type="transmembrane region" description="Helical" evidence="7">
    <location>
        <begin position="127"/>
        <end position="147"/>
    </location>
</feature>
<protein>
    <submittedName>
        <fullName evidence="9">Branched-chain amino acid ABC transporter permease</fullName>
    </submittedName>
</protein>
<feature type="transmembrane region" description="Helical" evidence="7">
    <location>
        <begin position="382"/>
        <end position="403"/>
    </location>
</feature>
<dbReference type="Pfam" id="PF02653">
    <property type="entry name" value="BPD_transp_2"/>
    <property type="match status" value="1"/>
</dbReference>
<dbReference type="PANTHER" id="PTHR30482:SF10">
    <property type="entry name" value="HIGH-AFFINITY BRANCHED-CHAIN AMINO ACID TRANSPORT PROTEIN BRAE"/>
    <property type="match status" value="1"/>
</dbReference>
<keyword evidence="4 7" id="KW-1133">Transmembrane helix</keyword>
<accession>A0A418VJ78</accession>
<feature type="transmembrane region" description="Helical" evidence="7">
    <location>
        <begin position="257"/>
        <end position="276"/>
    </location>
</feature>
<feature type="region of interest" description="Disordered" evidence="6">
    <location>
        <begin position="1"/>
        <end position="21"/>
    </location>
</feature>
<evidence type="ECO:0000256" key="7">
    <source>
        <dbReference type="SAM" id="Phobius"/>
    </source>
</evidence>
<evidence type="ECO:0000313" key="9">
    <source>
        <dbReference type="EMBL" id="RJF76204.1"/>
    </source>
</evidence>
<dbReference type="InterPro" id="IPR058713">
    <property type="entry name" value="DMF_alpha_dom"/>
</dbReference>
<gene>
    <name evidence="9" type="ORF">D4Q52_06150</name>
</gene>
<dbReference type="InterPro" id="IPR043428">
    <property type="entry name" value="LivM-like"/>
</dbReference>
<evidence type="ECO:0000256" key="5">
    <source>
        <dbReference type="ARBA" id="ARBA00023136"/>
    </source>
</evidence>
<dbReference type="Proteomes" id="UP000285523">
    <property type="component" value="Unassembled WGS sequence"/>
</dbReference>
<dbReference type="GO" id="GO:0015658">
    <property type="term" value="F:branched-chain amino acid transmembrane transporter activity"/>
    <property type="evidence" value="ECO:0007669"/>
    <property type="project" value="InterPro"/>
</dbReference>
<feature type="transmembrane region" description="Helical" evidence="7">
    <location>
        <begin position="346"/>
        <end position="370"/>
    </location>
</feature>
<dbReference type="PANTHER" id="PTHR30482">
    <property type="entry name" value="HIGH-AFFINITY BRANCHED-CHAIN AMINO ACID TRANSPORT SYSTEM PERMEASE"/>
    <property type="match status" value="1"/>
</dbReference>
<feature type="transmembrane region" description="Helical" evidence="7">
    <location>
        <begin position="207"/>
        <end position="225"/>
    </location>
</feature>
<dbReference type="GO" id="GO:0005886">
    <property type="term" value="C:plasma membrane"/>
    <property type="evidence" value="ECO:0007669"/>
    <property type="project" value="UniProtKB-SubCell"/>
</dbReference>
<evidence type="ECO:0000256" key="6">
    <source>
        <dbReference type="SAM" id="MobiDB-lite"/>
    </source>
</evidence>
<feature type="transmembrane region" description="Helical" evidence="7">
    <location>
        <begin position="308"/>
        <end position="326"/>
    </location>
</feature>
<dbReference type="CDD" id="cd06581">
    <property type="entry name" value="TM_PBP1_LivM_like"/>
    <property type="match status" value="1"/>
</dbReference>
<name>A0A418VJ78_RHOPL</name>
<evidence type="ECO:0000256" key="1">
    <source>
        <dbReference type="ARBA" id="ARBA00004651"/>
    </source>
</evidence>
<keyword evidence="5 7" id="KW-0472">Membrane</keyword>
<dbReference type="OrthoDB" id="7803952at2"/>
<evidence type="ECO:0000256" key="3">
    <source>
        <dbReference type="ARBA" id="ARBA00022692"/>
    </source>
</evidence>
<dbReference type="RefSeq" id="WP_119855677.1">
    <property type="nucleotide sequence ID" value="NZ_QYYD01000005.1"/>
</dbReference>
<sequence length="549" mass="61957">MADTTAPMWIDPTDSQHPETPAREVVTNPHLSHQVTWDETTRFRPKMYPVGRLRYYYKWPGHGGALWTRTRYWPTRRRVLNIHGEYNPKTMRREKTIVDKRPIWWTLALAAFFIMPLFVPVSSYNTVMSAASVFAIYAAINLCWMLVVGTAGIFSLATYAVVGAAAYGTTYMAIMLGLPWWLLPLAGALIGLAFGLLIALPAMRLDGFYYALLTLGVVELCRVYVVQSRQFGSATGGLYGAPSYLPTWLSQSNRLLVGYYVALLVMILGLFLYRFVDGKRLGRLLRMAQEKKEGFAQACGVDFIRARIMVFLISSAALGFIGGFYATHFGGASPNLFSFDTLLLSLAMLVIGGIGRAEGAVAGTLIVVFIDRVLIDLGPLRFVLIGAIMLGVVLFLRGGIFGVKSQFRAWRDKKKSERRSTRAEKGGEMLPEEATEVEDKDQVYFRRFDKMQRDFLKRLVSDAVIAEHKSKPLGQHSEALERLLIYFRRQGQIDKYAIMVLEEFKAYRIVALSGHRGTAPRMVEDRNYETPDEAYHALFLRRVQDLLET</sequence>
<feature type="transmembrane region" description="Helical" evidence="7">
    <location>
        <begin position="102"/>
        <end position="121"/>
    </location>
</feature>
<proteinExistence type="predicted"/>
<keyword evidence="3 7" id="KW-0812">Transmembrane</keyword>
<evidence type="ECO:0000256" key="4">
    <source>
        <dbReference type="ARBA" id="ARBA00022989"/>
    </source>
</evidence>
<evidence type="ECO:0000313" key="10">
    <source>
        <dbReference type="Proteomes" id="UP000285523"/>
    </source>
</evidence>
<comment type="caution">
    <text evidence="9">The sequence shown here is derived from an EMBL/GenBank/DDBJ whole genome shotgun (WGS) entry which is preliminary data.</text>
</comment>
<feature type="transmembrane region" description="Helical" evidence="7">
    <location>
        <begin position="154"/>
        <end position="174"/>
    </location>
</feature>